<dbReference type="PANTHER" id="PTHR30026">
    <property type="entry name" value="OUTER MEMBRANE PROTEIN TOLC"/>
    <property type="match status" value="1"/>
</dbReference>
<name>A0AA46QER7_SERMA</name>
<reference evidence="8 9" key="2">
    <citation type="submission" date="2019-07" db="EMBL/GenBank/DDBJ databases">
        <title>Investigation of anaerobic lignin degradation for improved lignocellulosic biofuels.</title>
        <authorList>
            <person name="Deangelis K.PhD."/>
        </authorList>
    </citation>
    <scope>NUCLEOTIDE SEQUENCE [LARGE SCALE GENOMIC DNA]</scope>
    <source>
        <strain evidence="8 9">106R</strain>
    </source>
</reference>
<keyword evidence="7" id="KW-0998">Cell outer membrane</keyword>
<comment type="subcellular location">
    <subcellularLocation>
        <location evidence="1">Cell outer membrane</location>
    </subcellularLocation>
</comment>
<dbReference type="RefSeq" id="WP_141971399.1">
    <property type="nucleotide sequence ID" value="NZ_VFMJ01000001.1"/>
</dbReference>
<proteinExistence type="inferred from homology"/>
<evidence type="ECO:0000256" key="3">
    <source>
        <dbReference type="ARBA" id="ARBA00022448"/>
    </source>
</evidence>
<evidence type="ECO:0000256" key="6">
    <source>
        <dbReference type="ARBA" id="ARBA00023136"/>
    </source>
</evidence>
<dbReference type="SUPFAM" id="SSF56954">
    <property type="entry name" value="Outer membrane efflux proteins (OEP)"/>
    <property type="match status" value="1"/>
</dbReference>
<protein>
    <submittedName>
        <fullName evidence="8">Adhesin transport system outer membrane protein</fullName>
    </submittedName>
</protein>
<dbReference type="GO" id="GO:0015288">
    <property type="term" value="F:porin activity"/>
    <property type="evidence" value="ECO:0007669"/>
    <property type="project" value="TreeGrafter"/>
</dbReference>
<reference evidence="8 9" key="1">
    <citation type="submission" date="2019-06" db="EMBL/GenBank/DDBJ databases">
        <authorList>
            <person name="Deangelis K."/>
            <person name="Huntemann M."/>
            <person name="Clum A."/>
            <person name="Pillay M."/>
            <person name="Palaniappan K."/>
            <person name="Varghese N."/>
            <person name="Mikhailova N."/>
            <person name="Stamatis D."/>
            <person name="Reddy T."/>
            <person name="Daum C."/>
            <person name="Shapiro N."/>
            <person name="Ivanova N."/>
            <person name="Kyrpides N."/>
            <person name="Woyke T."/>
        </authorList>
    </citation>
    <scope>NUCLEOTIDE SEQUENCE [LARGE SCALE GENOMIC DNA]</scope>
    <source>
        <strain evidence="8 9">106R</strain>
    </source>
</reference>
<keyword evidence="3" id="KW-0813">Transport</keyword>
<dbReference type="Proteomes" id="UP000320710">
    <property type="component" value="Unassembled WGS sequence"/>
</dbReference>
<comment type="caution">
    <text evidence="8">The sequence shown here is derived from an EMBL/GenBank/DDBJ whole genome shotgun (WGS) entry which is preliminary data.</text>
</comment>
<dbReference type="GO" id="GO:1990281">
    <property type="term" value="C:efflux pump complex"/>
    <property type="evidence" value="ECO:0007669"/>
    <property type="project" value="TreeGrafter"/>
</dbReference>
<dbReference type="Pfam" id="PF02321">
    <property type="entry name" value="OEP"/>
    <property type="match status" value="2"/>
</dbReference>
<organism evidence="8 9">
    <name type="scientific">Serratia marcescens</name>
    <dbReference type="NCBI Taxonomy" id="615"/>
    <lineage>
        <taxon>Bacteria</taxon>
        <taxon>Pseudomonadati</taxon>
        <taxon>Pseudomonadota</taxon>
        <taxon>Gammaproteobacteria</taxon>
        <taxon>Enterobacterales</taxon>
        <taxon>Yersiniaceae</taxon>
        <taxon>Serratia</taxon>
    </lineage>
</organism>
<sequence>MKLISNKYIGDKYGKNKGWLIGLLIVSPVFFSYKANGKDDVIYPVVFDDEKSLNENFLPLKDKENPKILSKNYEVSSKKNTANKNESTDSDIFKGKSRNKDYLSYYEEERIDLNNGLSEGGGKAIKYQQPSGYYNLRQVIDMAISWHPAIKRSSRDLERIRETINEAMAAYYPSFNVGIQSGLQSNDYGSGNENTNKLKMAAEQVIYDFGKTKYKVRLNKSNALHSENELDKEINNIAYQAVTIYLQVVKYKKLYKIAEEQLIGFNKINKIAKLRSELGASAESDYSQSKVRLASSVALLNDYKAQYNRWSSALDNITNAHVSKSILVEFPVLDNDICLNSLENINNSPAILAAKSQIEVAESQVNLSNTEFYPSIYLSPFYEYQLDRQGKERRYNSDYNRDKFGVFLDIKVPIYQGGATSSRVRQSEQALYAARYNWDNELYNARSKITEASSQVRNSRLSLDAKINRVKDAVRTRDLYILQYEKLGNRSFSDLINSEAEIHQTNIDIINSKYNIISFSVECLYQTGKLTNKERVIKEE</sequence>
<gene>
    <name evidence="8" type="ORF">FHU12_4081</name>
</gene>
<keyword evidence="5" id="KW-0812">Transmembrane</keyword>
<dbReference type="InterPro" id="IPR003423">
    <property type="entry name" value="OMP_efflux"/>
</dbReference>
<evidence type="ECO:0000256" key="4">
    <source>
        <dbReference type="ARBA" id="ARBA00022452"/>
    </source>
</evidence>
<dbReference type="EMBL" id="VFMJ01000001">
    <property type="protein sequence ID" value="TQI86459.1"/>
    <property type="molecule type" value="Genomic_DNA"/>
</dbReference>
<evidence type="ECO:0000313" key="8">
    <source>
        <dbReference type="EMBL" id="TQI86459.1"/>
    </source>
</evidence>
<evidence type="ECO:0000313" key="9">
    <source>
        <dbReference type="Proteomes" id="UP000320710"/>
    </source>
</evidence>
<dbReference type="AlphaFoldDB" id="A0AA46QER7"/>
<evidence type="ECO:0000256" key="2">
    <source>
        <dbReference type="ARBA" id="ARBA00007613"/>
    </source>
</evidence>
<dbReference type="Gene3D" id="1.20.1600.10">
    <property type="entry name" value="Outer membrane efflux proteins (OEP)"/>
    <property type="match status" value="1"/>
</dbReference>
<accession>A0AA46QER7</accession>
<dbReference type="GO" id="GO:0015562">
    <property type="term" value="F:efflux transmembrane transporter activity"/>
    <property type="evidence" value="ECO:0007669"/>
    <property type="project" value="InterPro"/>
</dbReference>
<evidence type="ECO:0000256" key="5">
    <source>
        <dbReference type="ARBA" id="ARBA00022692"/>
    </source>
</evidence>
<evidence type="ECO:0000256" key="7">
    <source>
        <dbReference type="ARBA" id="ARBA00023237"/>
    </source>
</evidence>
<keyword evidence="4" id="KW-1134">Transmembrane beta strand</keyword>
<evidence type="ECO:0000256" key="1">
    <source>
        <dbReference type="ARBA" id="ARBA00004442"/>
    </source>
</evidence>
<dbReference type="InterPro" id="IPR051906">
    <property type="entry name" value="TolC-like"/>
</dbReference>
<keyword evidence="6" id="KW-0472">Membrane</keyword>
<dbReference type="GO" id="GO:0009279">
    <property type="term" value="C:cell outer membrane"/>
    <property type="evidence" value="ECO:0007669"/>
    <property type="project" value="UniProtKB-SubCell"/>
</dbReference>
<dbReference type="PANTHER" id="PTHR30026:SF22">
    <property type="entry name" value="OUTER MEMBRANE EFFLUX PROTEIN"/>
    <property type="match status" value="1"/>
</dbReference>
<comment type="similarity">
    <text evidence="2">Belongs to the outer membrane factor (OMF) (TC 1.B.17) family.</text>
</comment>